<evidence type="ECO:0000259" key="15">
    <source>
        <dbReference type="PROSITE" id="PS51388"/>
    </source>
</evidence>
<dbReference type="AlphaFoldDB" id="A0A8J2M654"/>
<feature type="compositionally biased region" description="Basic and acidic residues" evidence="14">
    <location>
        <begin position="1"/>
        <end position="12"/>
    </location>
</feature>
<evidence type="ECO:0000256" key="3">
    <source>
        <dbReference type="ARBA" id="ARBA00011980"/>
    </source>
</evidence>
<evidence type="ECO:0000256" key="7">
    <source>
        <dbReference type="ARBA" id="ARBA00022801"/>
    </source>
</evidence>
<feature type="compositionally biased region" description="Polar residues" evidence="14">
    <location>
        <begin position="15"/>
        <end position="27"/>
    </location>
</feature>
<dbReference type="Proteomes" id="UP000746747">
    <property type="component" value="Unassembled WGS sequence"/>
</dbReference>
<dbReference type="InterPro" id="IPR000375">
    <property type="entry name" value="Dynamin_stalk"/>
</dbReference>
<comment type="caution">
    <text evidence="17">The sequence shown here is derived from an EMBL/GenBank/DDBJ whole genome shotgun (WGS) entry which is preliminary data.</text>
</comment>
<dbReference type="GO" id="GO:0008289">
    <property type="term" value="F:lipid binding"/>
    <property type="evidence" value="ECO:0007669"/>
    <property type="project" value="UniProtKB-KW"/>
</dbReference>
<dbReference type="InterPro" id="IPR045063">
    <property type="entry name" value="Dynamin_N"/>
</dbReference>
<evidence type="ECO:0000256" key="2">
    <source>
        <dbReference type="ARBA" id="ARBA00004514"/>
    </source>
</evidence>
<dbReference type="EC" id="3.6.5.5" evidence="3"/>
<dbReference type="InterPro" id="IPR003130">
    <property type="entry name" value="GED"/>
</dbReference>
<reference evidence="17" key="1">
    <citation type="submission" date="2021-09" db="EMBL/GenBank/DDBJ databases">
        <authorList>
            <consortium name="Pathogen Informatics"/>
        </authorList>
    </citation>
    <scope>NUCLEOTIDE SEQUENCE</scope>
</reference>
<evidence type="ECO:0000256" key="1">
    <source>
        <dbReference type="ARBA" id="ARBA00004294"/>
    </source>
</evidence>
<feature type="domain" description="GED" evidence="15">
    <location>
        <begin position="689"/>
        <end position="780"/>
    </location>
</feature>
<comment type="subcellular location">
    <subcellularLocation>
        <location evidence="2">Cytoplasm</location>
        <location evidence="2">Cytosol</location>
    </subcellularLocation>
    <subcellularLocation>
        <location evidence="1">Mitochondrion outer membrane</location>
    </subcellularLocation>
</comment>
<keyword evidence="5 13" id="KW-0547">Nucleotide-binding</keyword>
<evidence type="ECO:0000256" key="11">
    <source>
        <dbReference type="ARBA" id="ARBA00023136"/>
    </source>
</evidence>
<evidence type="ECO:0000256" key="12">
    <source>
        <dbReference type="ARBA" id="ARBA00048040"/>
    </source>
</evidence>
<feature type="domain" description="Dynamin-type G" evidence="16">
    <location>
        <begin position="96"/>
        <end position="377"/>
    </location>
</feature>
<name>A0A8J2M654_9BILA</name>
<dbReference type="PROSITE" id="PS00410">
    <property type="entry name" value="G_DYNAMIN_1"/>
    <property type="match status" value="1"/>
</dbReference>
<dbReference type="PANTHER" id="PTHR11566">
    <property type="entry name" value="DYNAMIN"/>
    <property type="match status" value="1"/>
</dbReference>
<dbReference type="GO" id="GO:0006897">
    <property type="term" value="P:endocytosis"/>
    <property type="evidence" value="ECO:0007669"/>
    <property type="project" value="TreeGrafter"/>
</dbReference>
<dbReference type="SMART" id="SM00053">
    <property type="entry name" value="DYNc"/>
    <property type="match status" value="1"/>
</dbReference>
<dbReference type="EMBL" id="CAKAEH010001422">
    <property type="protein sequence ID" value="CAG9536024.1"/>
    <property type="molecule type" value="Genomic_DNA"/>
</dbReference>
<sequence length="781" mass="87234">MAVPAREIKTEEASDPTNTEALPYNTHDQTNIIGNSAVDNGNVATESTTKAHLMKSNSTAANENLLKNNKIFMESLIPVINKLQEVFSAIGTREAEIQLPQIVVVGSQSAGKSSVLEGIVGRDFLPRGAGIVTRRPLILQLVNVRNDDKEARITDEGIPINATEWATFGHLKEVVFTDFSEVKQEIELETDRITGRNKGISGLPINLKICSPNVVNLTLIDLPGLTKVPVGDQPTDIEVQVRDLIMNYIGNPNSIILAITPANQDFATSEPLKLAREVDPEGCRTLAVLTKLDLMDHGTDAMEVLLGRVVPVKLGIIGVVNRSQADIMSKKPIDDCLRDEQSFLQRKYPTLASRNGIPYLSKTLNRLLMHHIRECLPQLKMRVNVLIAQWQTLLNSYGEPVQDYGSTLLQIITRFATAYTTTIEGTSRNIETSELCGGARICYIFHETFGRVLESIDPLVDLTQLDILTAIRNATGPRPALFVPEVSFELLVKKQIRRLEEPSLRCVELVHEELQRIVQHCGIHTQQEMQRFPRLYDKINEVVSNVLKSRLKPTNEIVENLVAIELAYINTKHPEFADASLGSLLKEHVSVDDDSKRGVKRVPQAETTLHKVHENSAVMGGASSSAGDSIDMQNSTEISSFTGWFFGGNVKDKESAVTPVSARKPVSFLPEVPEKTITRKLTAREQRDCQIIERLIRCYFMIVRKNVQDTVPKAIMHFLVNYVRDNLQSELVQQLYKREVIEELLSESPVMAQRRKEAAEMLNALNKANNIIGEVRETQIW</sequence>
<evidence type="ECO:0000256" key="13">
    <source>
        <dbReference type="RuleBase" id="RU003932"/>
    </source>
</evidence>
<dbReference type="GO" id="GO:0000266">
    <property type="term" value="P:mitochondrial fission"/>
    <property type="evidence" value="ECO:0007669"/>
    <property type="project" value="TreeGrafter"/>
</dbReference>
<evidence type="ECO:0000259" key="16">
    <source>
        <dbReference type="PROSITE" id="PS51718"/>
    </source>
</evidence>
<dbReference type="CDD" id="cd08771">
    <property type="entry name" value="DLP_1"/>
    <property type="match status" value="1"/>
</dbReference>
<dbReference type="InterPro" id="IPR022812">
    <property type="entry name" value="Dynamin"/>
</dbReference>
<feature type="region of interest" description="Disordered" evidence="14">
    <location>
        <begin position="1"/>
        <end position="27"/>
    </location>
</feature>
<dbReference type="PROSITE" id="PS51718">
    <property type="entry name" value="G_DYNAMIN_2"/>
    <property type="match status" value="1"/>
</dbReference>
<evidence type="ECO:0000256" key="10">
    <source>
        <dbReference type="ARBA" id="ARBA00023134"/>
    </source>
</evidence>
<evidence type="ECO:0000256" key="6">
    <source>
        <dbReference type="ARBA" id="ARBA00022787"/>
    </source>
</evidence>
<dbReference type="Gene3D" id="1.20.120.1240">
    <property type="entry name" value="Dynamin, middle domain"/>
    <property type="match status" value="1"/>
</dbReference>
<gene>
    <name evidence="17" type="ORF">CJOHNSTONI_LOCUS5987</name>
</gene>
<dbReference type="GO" id="GO:0003924">
    <property type="term" value="F:GTPase activity"/>
    <property type="evidence" value="ECO:0007669"/>
    <property type="project" value="InterPro"/>
</dbReference>
<dbReference type="Gene3D" id="3.40.50.300">
    <property type="entry name" value="P-loop containing nucleotide triphosphate hydrolases"/>
    <property type="match status" value="1"/>
</dbReference>
<dbReference type="PANTHER" id="PTHR11566:SF21">
    <property type="entry name" value="DYNAMIN RELATED PROTEIN 1, ISOFORM A"/>
    <property type="match status" value="1"/>
</dbReference>
<keyword evidence="18" id="KW-1185">Reference proteome</keyword>
<organism evidence="17 18">
    <name type="scientific">Cercopithifilaria johnstoni</name>
    <dbReference type="NCBI Taxonomy" id="2874296"/>
    <lineage>
        <taxon>Eukaryota</taxon>
        <taxon>Metazoa</taxon>
        <taxon>Ecdysozoa</taxon>
        <taxon>Nematoda</taxon>
        <taxon>Chromadorea</taxon>
        <taxon>Rhabditida</taxon>
        <taxon>Spirurina</taxon>
        <taxon>Spiruromorpha</taxon>
        <taxon>Filarioidea</taxon>
        <taxon>Onchocercidae</taxon>
        <taxon>Cercopithifilaria</taxon>
    </lineage>
</organism>
<dbReference type="OrthoDB" id="5061070at2759"/>
<evidence type="ECO:0000256" key="8">
    <source>
        <dbReference type="ARBA" id="ARBA00023121"/>
    </source>
</evidence>
<accession>A0A8J2M654</accession>
<dbReference type="SUPFAM" id="SSF52540">
    <property type="entry name" value="P-loop containing nucleoside triphosphate hydrolases"/>
    <property type="match status" value="1"/>
</dbReference>
<comment type="similarity">
    <text evidence="13">Belongs to the TRAFAC class dynamin-like GTPase superfamily. Dynamin/Fzo/YdjA family.</text>
</comment>
<dbReference type="InterPro" id="IPR001401">
    <property type="entry name" value="Dynamin_GTPase"/>
</dbReference>
<dbReference type="PROSITE" id="PS51388">
    <property type="entry name" value="GED"/>
    <property type="match status" value="1"/>
</dbReference>
<comment type="catalytic activity">
    <reaction evidence="12">
        <text>GTP + H2O = GDP + phosphate + H(+)</text>
        <dbReference type="Rhea" id="RHEA:19669"/>
        <dbReference type="ChEBI" id="CHEBI:15377"/>
        <dbReference type="ChEBI" id="CHEBI:15378"/>
        <dbReference type="ChEBI" id="CHEBI:37565"/>
        <dbReference type="ChEBI" id="CHEBI:43474"/>
        <dbReference type="ChEBI" id="CHEBI:58189"/>
        <dbReference type="EC" id="3.6.5.5"/>
    </reaction>
</comment>
<keyword evidence="4" id="KW-0963">Cytoplasm</keyword>
<protein>
    <recommendedName>
        <fullName evidence="3">dynamin GTPase</fullName>
        <ecNumber evidence="3">3.6.5.5</ecNumber>
    </recommendedName>
</protein>
<keyword evidence="11" id="KW-0472">Membrane</keyword>
<keyword evidence="8" id="KW-0446">Lipid-binding</keyword>
<keyword evidence="7" id="KW-0378">Hydrolase</keyword>
<dbReference type="SMART" id="SM00302">
    <property type="entry name" value="GED"/>
    <property type="match status" value="1"/>
</dbReference>
<dbReference type="Pfam" id="PF01031">
    <property type="entry name" value="Dynamin_M"/>
    <property type="match status" value="1"/>
</dbReference>
<dbReference type="GO" id="GO:0005741">
    <property type="term" value="C:mitochondrial outer membrane"/>
    <property type="evidence" value="ECO:0007669"/>
    <property type="project" value="UniProtKB-SubCell"/>
</dbReference>
<evidence type="ECO:0000256" key="4">
    <source>
        <dbReference type="ARBA" id="ARBA00022490"/>
    </source>
</evidence>
<dbReference type="PRINTS" id="PR00195">
    <property type="entry name" value="DYNAMIN"/>
</dbReference>
<dbReference type="Pfam" id="PF00350">
    <property type="entry name" value="Dynamin_N"/>
    <property type="match status" value="1"/>
</dbReference>
<evidence type="ECO:0000256" key="9">
    <source>
        <dbReference type="ARBA" id="ARBA00023128"/>
    </source>
</evidence>
<dbReference type="InterPro" id="IPR027417">
    <property type="entry name" value="P-loop_NTPase"/>
</dbReference>
<proteinExistence type="inferred from homology"/>
<evidence type="ECO:0000256" key="5">
    <source>
        <dbReference type="ARBA" id="ARBA00022741"/>
    </source>
</evidence>
<dbReference type="InterPro" id="IPR030381">
    <property type="entry name" value="G_DYNAMIN_dom"/>
</dbReference>
<dbReference type="GO" id="GO:0005525">
    <property type="term" value="F:GTP binding"/>
    <property type="evidence" value="ECO:0007669"/>
    <property type="project" value="UniProtKB-KW"/>
</dbReference>
<dbReference type="FunFam" id="1.20.120.1240:FF:000001">
    <property type="entry name" value="Dynamin 1 like"/>
    <property type="match status" value="1"/>
</dbReference>
<dbReference type="GO" id="GO:0008017">
    <property type="term" value="F:microtubule binding"/>
    <property type="evidence" value="ECO:0007669"/>
    <property type="project" value="TreeGrafter"/>
</dbReference>
<dbReference type="GO" id="GO:0016559">
    <property type="term" value="P:peroxisome fission"/>
    <property type="evidence" value="ECO:0007669"/>
    <property type="project" value="TreeGrafter"/>
</dbReference>
<keyword evidence="10 13" id="KW-0342">GTP-binding</keyword>
<dbReference type="FunFam" id="3.40.50.300:FF:000172">
    <property type="entry name" value="Dynamin-1-like protein isoform 1"/>
    <property type="match status" value="1"/>
</dbReference>
<evidence type="ECO:0000313" key="17">
    <source>
        <dbReference type="EMBL" id="CAG9536024.1"/>
    </source>
</evidence>
<dbReference type="Pfam" id="PF02212">
    <property type="entry name" value="GED"/>
    <property type="match status" value="1"/>
</dbReference>
<keyword evidence="9" id="KW-0496">Mitochondrion</keyword>
<keyword evidence="6" id="KW-1000">Mitochondrion outer membrane</keyword>
<dbReference type="GO" id="GO:0048312">
    <property type="term" value="P:intracellular distribution of mitochondria"/>
    <property type="evidence" value="ECO:0007669"/>
    <property type="project" value="TreeGrafter"/>
</dbReference>
<evidence type="ECO:0000256" key="14">
    <source>
        <dbReference type="SAM" id="MobiDB-lite"/>
    </source>
</evidence>
<evidence type="ECO:0000313" key="18">
    <source>
        <dbReference type="Proteomes" id="UP000746747"/>
    </source>
</evidence>
<dbReference type="InterPro" id="IPR020850">
    <property type="entry name" value="GED_dom"/>
</dbReference>
<dbReference type="GO" id="GO:0005874">
    <property type="term" value="C:microtubule"/>
    <property type="evidence" value="ECO:0007669"/>
    <property type="project" value="TreeGrafter"/>
</dbReference>
<dbReference type="GO" id="GO:0005829">
    <property type="term" value="C:cytosol"/>
    <property type="evidence" value="ECO:0007669"/>
    <property type="project" value="UniProtKB-SubCell"/>
</dbReference>
<dbReference type="InterPro" id="IPR019762">
    <property type="entry name" value="Dynamin_GTPase_CS"/>
</dbReference>